<keyword evidence="2" id="KW-1133">Transmembrane helix</keyword>
<feature type="transmembrane region" description="Helical" evidence="2">
    <location>
        <begin position="116"/>
        <end position="139"/>
    </location>
</feature>
<evidence type="ECO:0000313" key="4">
    <source>
        <dbReference type="Proteomes" id="UP000186868"/>
    </source>
</evidence>
<sequence length="1032" mass="115569">MFSSSLITTGLNISPSLLAQAPVAPALVFNGAQFFAALVAGVALAFAFQLLLTNLGVAAGISLAGGGNSSSHSHEKSDSIGSTINKIGWTVGLGTLVSVTIALFFASLLAVRLGLYVSPAAGAIVGLTIWAIYFCLMAWASSATVGSFVGSVVNAATSGLQALIGTATAAIGGKAVNKQVVATAEAAAAAVRRELGTGIDAASLRENLQDYLEALRPPELNWQRIYADLEDLLADPRLQEIDDDRLASIDRQTFVDLIRSRSDLSDAQVNRIADRLESAWKTKVKRSRRKNVFSEFGDYLQSATREQLLGSELSQKLDTLIQETRKSRDSEPSKEQSGRSIAQAMSLGFNSLVGMVLGRTDLSDLDVEKILARLNKLKDQVEEQTQKVAQLTGGDTTYSPVRADIEHFLLDAYPWQLQPENLRRDFRDLLYDPEADPGAVQRELEPINRSDFVELLERKGIFTHNKIEQIANSLEEIRLEVLSVAKAAQEEQKAIALLADIENYLINTPKEDLTPEKIQLNFRPILEDPDADYDQLNIRLAQFDRPVFERTLAKRQDLSPTEAAAIIDELEIARERVLQEAQEQQAAIKIKAEQQWLKVQSYLRDTGKEELNPQAIERELQLLLHDPQAGAAVLRERLSHFDRDTLVQLLAQRQDISQEQAAQIVDRVERIWTRVRYAPQQLTGKAKEQYEKTTSAIENYLRSTGKEELNPEGIKRDLTRLLEDPKAGAKAIRQRLAMMDRDTLVKLFGQREDLSEEQVNQIIDQVQETLRSFARAPRRLARRTQQQVREFRDAIADYLRSTDREELNPEGIQRDIELLLHDRRAGVESLKERLAHFDRDTLVALLSQREDISEAEVNRIIDQIFLVRDRFLIQLQSIQNRIQSIIDGIFLKIRDYLNSLERPELNYEGIKGDLRTLFDDPQAGFEALRDRFSQIDRNTLVAILSSRPDISKEDAQRIIGQIEGTRDRILQKAERLQQQAQLRLEQVRQETQRQMEETRKAAATAAWWLFLTALISAAAAAGGGVAGVIGIV</sequence>
<keyword evidence="1" id="KW-0175">Coiled coil</keyword>
<keyword evidence="4" id="KW-1185">Reference proteome</keyword>
<keyword evidence="2" id="KW-0472">Membrane</keyword>
<dbReference type="OrthoDB" id="415154at2"/>
<comment type="caution">
    <text evidence="3">The sequence shown here is derived from an EMBL/GenBank/DDBJ whole genome shotgun (WGS) entry which is preliminary data.</text>
</comment>
<feature type="transmembrane region" description="Helical" evidence="2">
    <location>
        <begin position="1005"/>
        <end position="1031"/>
    </location>
</feature>
<gene>
    <name evidence="3" type="ORF">NIES593_19190</name>
</gene>
<proteinExistence type="predicted"/>
<feature type="coiled-coil region" evidence="1">
    <location>
        <begin position="367"/>
        <end position="394"/>
    </location>
</feature>
<dbReference type="AlphaFoldDB" id="A0A1U7H9Y3"/>
<evidence type="ECO:0000256" key="1">
    <source>
        <dbReference type="SAM" id="Coils"/>
    </source>
</evidence>
<organism evidence="3 4">
    <name type="scientific">Hydrococcus rivularis NIES-593</name>
    <dbReference type="NCBI Taxonomy" id="1921803"/>
    <lineage>
        <taxon>Bacteria</taxon>
        <taxon>Bacillati</taxon>
        <taxon>Cyanobacteriota</taxon>
        <taxon>Cyanophyceae</taxon>
        <taxon>Pleurocapsales</taxon>
        <taxon>Hydrococcaceae</taxon>
        <taxon>Hydrococcus</taxon>
    </lineage>
</organism>
<dbReference type="RefSeq" id="WP_073601116.1">
    <property type="nucleotide sequence ID" value="NZ_MRCB01000031.1"/>
</dbReference>
<feature type="transmembrane region" description="Helical" evidence="2">
    <location>
        <begin position="35"/>
        <end position="66"/>
    </location>
</feature>
<accession>A0A1U7H9Y3</accession>
<dbReference type="EMBL" id="MRCB01000031">
    <property type="protein sequence ID" value="OKH20351.1"/>
    <property type="molecule type" value="Genomic_DNA"/>
</dbReference>
<feature type="transmembrane region" description="Helical" evidence="2">
    <location>
        <begin position="87"/>
        <end position="110"/>
    </location>
</feature>
<dbReference type="STRING" id="1921803.NIES593_19190"/>
<evidence type="ECO:0000256" key="2">
    <source>
        <dbReference type="SAM" id="Phobius"/>
    </source>
</evidence>
<keyword evidence="2" id="KW-0812">Transmembrane</keyword>
<name>A0A1U7H9Y3_9CYAN</name>
<evidence type="ECO:0000313" key="3">
    <source>
        <dbReference type="EMBL" id="OKH20351.1"/>
    </source>
</evidence>
<feature type="coiled-coil region" evidence="1">
    <location>
        <begin position="959"/>
        <end position="1001"/>
    </location>
</feature>
<dbReference type="Proteomes" id="UP000186868">
    <property type="component" value="Unassembled WGS sequence"/>
</dbReference>
<reference evidence="3 4" key="1">
    <citation type="submission" date="2016-11" db="EMBL/GenBank/DDBJ databases">
        <title>Draft Genome Sequences of Nine Cyanobacterial Strains from Diverse Habitats.</title>
        <authorList>
            <person name="Zhu T."/>
            <person name="Hou S."/>
            <person name="Lu X."/>
            <person name="Hess W.R."/>
        </authorList>
    </citation>
    <scope>NUCLEOTIDE SEQUENCE [LARGE SCALE GENOMIC DNA]</scope>
    <source>
        <strain evidence="3 4">NIES-593</strain>
    </source>
</reference>
<protein>
    <submittedName>
        <fullName evidence="3">Uncharacterized protein</fullName>
    </submittedName>
</protein>